<keyword evidence="5" id="KW-1185">Reference proteome</keyword>
<reference evidence="4" key="1">
    <citation type="submission" date="2013-10" db="EMBL/GenBank/DDBJ databases">
        <title>Genomic analysis of the causative agents of coccidiosis in chickens.</title>
        <authorList>
            <person name="Reid A.J."/>
            <person name="Blake D."/>
            <person name="Billington K."/>
            <person name="Browne H."/>
            <person name="Dunn M."/>
            <person name="Hung S."/>
            <person name="Kawahara F."/>
            <person name="Miranda-Saavedra D."/>
            <person name="Mourier T."/>
            <person name="Nagra H."/>
            <person name="Otto T.D."/>
            <person name="Rawlings N."/>
            <person name="Sanchez A."/>
            <person name="Sanders M."/>
            <person name="Subramaniam C."/>
            <person name="Tay Y."/>
            <person name="Dear P."/>
            <person name="Doerig C."/>
            <person name="Gruber A."/>
            <person name="Parkinson J."/>
            <person name="Shirley M."/>
            <person name="Wan K.L."/>
            <person name="Berriman M."/>
            <person name="Tomley F."/>
            <person name="Pain A."/>
        </authorList>
    </citation>
    <scope>NUCLEOTIDE SEQUENCE [LARGE SCALE GENOMIC DNA]</scope>
    <source>
        <strain evidence="4">Houghton</strain>
    </source>
</reference>
<dbReference type="PANTHER" id="PTHR12277">
    <property type="entry name" value="ALPHA/BETA HYDROLASE DOMAIN-CONTAINING PROTEIN"/>
    <property type="match status" value="1"/>
</dbReference>
<organism evidence="4 5">
    <name type="scientific">Eimeria acervulina</name>
    <name type="common">Coccidian parasite</name>
    <dbReference type="NCBI Taxonomy" id="5801"/>
    <lineage>
        <taxon>Eukaryota</taxon>
        <taxon>Sar</taxon>
        <taxon>Alveolata</taxon>
        <taxon>Apicomplexa</taxon>
        <taxon>Conoidasida</taxon>
        <taxon>Coccidia</taxon>
        <taxon>Eucoccidiorida</taxon>
        <taxon>Eimeriorina</taxon>
        <taxon>Eimeriidae</taxon>
        <taxon>Eimeria</taxon>
    </lineage>
</organism>
<keyword evidence="2" id="KW-1133">Transmembrane helix</keyword>
<dbReference type="InterPro" id="IPR022742">
    <property type="entry name" value="Hydrolase_4"/>
</dbReference>
<proteinExistence type="predicted"/>
<dbReference type="EMBL" id="HG671006">
    <property type="protein sequence ID" value="CDI79338.1"/>
    <property type="molecule type" value="Genomic_DNA"/>
</dbReference>
<feature type="region of interest" description="Disordered" evidence="1">
    <location>
        <begin position="427"/>
        <end position="448"/>
    </location>
</feature>
<dbReference type="GeneID" id="25269136"/>
<dbReference type="PANTHER" id="PTHR12277:SF81">
    <property type="entry name" value="PROTEIN ABHD13"/>
    <property type="match status" value="1"/>
</dbReference>
<feature type="region of interest" description="Disordered" evidence="1">
    <location>
        <begin position="373"/>
        <end position="402"/>
    </location>
</feature>
<dbReference type="VEuPathDB" id="ToxoDB:EAH_00010660"/>
<gene>
    <name evidence="4" type="ORF">EAH_00010660</name>
</gene>
<evidence type="ECO:0000313" key="4">
    <source>
        <dbReference type="EMBL" id="CDI79338.1"/>
    </source>
</evidence>
<name>U6GJ59_EIMAC</name>
<evidence type="ECO:0000313" key="5">
    <source>
        <dbReference type="Proteomes" id="UP000018050"/>
    </source>
</evidence>
<evidence type="ECO:0000256" key="1">
    <source>
        <dbReference type="SAM" id="MobiDB-lite"/>
    </source>
</evidence>
<protein>
    <recommendedName>
        <fullName evidence="3">Serine aminopeptidase S33 domain-containing protein</fullName>
    </recommendedName>
</protein>
<dbReference type="Pfam" id="PF12146">
    <property type="entry name" value="Hydrolase_4"/>
    <property type="match status" value="1"/>
</dbReference>
<dbReference type="AlphaFoldDB" id="U6GJ59"/>
<dbReference type="GO" id="GO:0016020">
    <property type="term" value="C:membrane"/>
    <property type="evidence" value="ECO:0007669"/>
    <property type="project" value="TreeGrafter"/>
</dbReference>
<dbReference type="OrthoDB" id="10249433at2759"/>
<dbReference type="OMA" id="MNIERWG"/>
<dbReference type="RefSeq" id="XP_013250532.1">
    <property type="nucleotide sequence ID" value="XM_013395078.1"/>
</dbReference>
<dbReference type="InterPro" id="IPR029058">
    <property type="entry name" value="AB_hydrolase_fold"/>
</dbReference>
<sequence length="448" mass="49352">MPSRWPHAVKVVAIVVSCLSILGVVGLGLLTGFFYMYGSKAIFHPDSHYIEEDPAYIRGPAVAGLPFDDVYITTRDNVKLHGWLIKQPEPKEAPTFVCFQGNYGYQGFRLAHAEELYGLGANVFLMDYRGFGRSEGTPTVEGVYADADAALDYILSNQDVNNEDIFVLGHSLGGGVAVDLASRRGNQIKGLVIENTFTSLREVAESCYPALKPLIRLFTMVQKDGMENIEKIRNVKVPTFFVGGTNDKDVPPEHTEQLFQECGAPKKWLKMVEGGTHLHCYGWAVEGWQEDMIDFIRTAREYSGEEPAARGTYKPSDKHLDAEDGKSVDSTLTERDEGDNKADGPLSSRVSRAAAILVLCIIAAATTAIIRHGKAKSPATRGPWREQQDESTLQQLDEPSHDDKYLNATRDWTLFDDESVASSHLYSASTFDESSSTAQTNVSKQGAV</sequence>
<feature type="transmembrane region" description="Helical" evidence="2">
    <location>
        <begin position="12"/>
        <end position="37"/>
    </location>
</feature>
<dbReference type="SUPFAM" id="SSF53474">
    <property type="entry name" value="alpha/beta-Hydrolases"/>
    <property type="match status" value="1"/>
</dbReference>
<feature type="domain" description="Serine aminopeptidase S33" evidence="3">
    <location>
        <begin position="106"/>
        <end position="204"/>
    </location>
</feature>
<dbReference type="GO" id="GO:0008474">
    <property type="term" value="F:palmitoyl-(protein) hydrolase activity"/>
    <property type="evidence" value="ECO:0007669"/>
    <property type="project" value="TreeGrafter"/>
</dbReference>
<keyword evidence="2" id="KW-0472">Membrane</keyword>
<accession>U6GJ59</accession>
<dbReference type="Gene3D" id="3.40.50.1820">
    <property type="entry name" value="alpha/beta hydrolase"/>
    <property type="match status" value="1"/>
</dbReference>
<feature type="region of interest" description="Disordered" evidence="1">
    <location>
        <begin position="304"/>
        <end position="346"/>
    </location>
</feature>
<dbReference type="Proteomes" id="UP000018050">
    <property type="component" value="Unassembled WGS sequence"/>
</dbReference>
<evidence type="ECO:0000259" key="3">
    <source>
        <dbReference type="Pfam" id="PF12146"/>
    </source>
</evidence>
<feature type="compositionally biased region" description="Basic and acidic residues" evidence="1">
    <location>
        <begin position="315"/>
        <end position="342"/>
    </location>
</feature>
<evidence type="ECO:0000256" key="2">
    <source>
        <dbReference type="SAM" id="Phobius"/>
    </source>
</evidence>
<keyword evidence="2" id="KW-0812">Transmembrane</keyword>
<reference evidence="4" key="2">
    <citation type="submission" date="2013-10" db="EMBL/GenBank/DDBJ databases">
        <authorList>
            <person name="Aslett M."/>
        </authorList>
    </citation>
    <scope>NUCLEOTIDE SEQUENCE [LARGE SCALE GENOMIC DNA]</scope>
    <source>
        <strain evidence="4">Houghton</strain>
    </source>
</reference>